<name>A0A934PMX3_9FLAO</name>
<evidence type="ECO:0000313" key="2">
    <source>
        <dbReference type="Proteomes" id="UP000609172"/>
    </source>
</evidence>
<dbReference type="EMBL" id="JAEHFV010000004">
    <property type="protein sequence ID" value="MBK0370447.1"/>
    <property type="molecule type" value="Genomic_DNA"/>
</dbReference>
<reference evidence="1" key="1">
    <citation type="submission" date="2020-12" db="EMBL/GenBank/DDBJ databases">
        <title>Bacterial novel species Flavobacterium sp. SE-1-e isolated from soil.</title>
        <authorList>
            <person name="Jung H.-Y."/>
        </authorList>
    </citation>
    <scope>NUCLEOTIDE SEQUENCE</scope>
    <source>
        <strain evidence="1">SE-1-e</strain>
    </source>
</reference>
<comment type="caution">
    <text evidence="1">The sequence shown here is derived from an EMBL/GenBank/DDBJ whole genome shotgun (WGS) entry which is preliminary data.</text>
</comment>
<gene>
    <name evidence="1" type="ORF">I5M07_11445</name>
</gene>
<evidence type="ECO:0000313" key="1">
    <source>
        <dbReference type="EMBL" id="MBK0370447.1"/>
    </source>
</evidence>
<sequence>MKNVFSITMIFLFLLVSFQQALILVHFELNQKSIEADFCVNKNKPELQCHGKCHLKKELEKSDKSDLELKSIGKKIEVFLHSNTEFYIQLQPLFRIKEESFYKEKKLLMTHFEILHPPPNFL</sequence>
<accession>A0A934PMX3</accession>
<protein>
    <submittedName>
        <fullName evidence="1">Uncharacterized protein</fullName>
    </submittedName>
</protein>
<dbReference type="Proteomes" id="UP000609172">
    <property type="component" value="Unassembled WGS sequence"/>
</dbReference>
<dbReference type="AlphaFoldDB" id="A0A934PMX3"/>
<keyword evidence="2" id="KW-1185">Reference proteome</keyword>
<dbReference type="RefSeq" id="WP_200106573.1">
    <property type="nucleotide sequence ID" value="NZ_JAEHFV010000004.1"/>
</dbReference>
<proteinExistence type="predicted"/>
<organism evidence="1 2">
    <name type="scientific">Flavobacterium agrisoli</name>
    <dbReference type="NCBI Taxonomy" id="2793066"/>
    <lineage>
        <taxon>Bacteria</taxon>
        <taxon>Pseudomonadati</taxon>
        <taxon>Bacteroidota</taxon>
        <taxon>Flavobacteriia</taxon>
        <taxon>Flavobacteriales</taxon>
        <taxon>Flavobacteriaceae</taxon>
        <taxon>Flavobacterium</taxon>
    </lineage>
</organism>